<dbReference type="EMBL" id="POUD01000197">
    <property type="protein sequence ID" value="PZG12109.1"/>
    <property type="molecule type" value="Genomic_DNA"/>
</dbReference>
<keyword evidence="1" id="KW-1133">Transmembrane helix</keyword>
<protein>
    <recommendedName>
        <fullName evidence="4">Peptidase M48 domain-containing protein</fullName>
    </recommendedName>
</protein>
<gene>
    <name evidence="2" type="ORF">C1J01_33760</name>
</gene>
<reference evidence="2 3" key="1">
    <citation type="submission" date="2018-01" db="EMBL/GenBank/DDBJ databases">
        <title>Draft genome sequence of Nonomuraea sp. KC333.</title>
        <authorList>
            <person name="Sahin N."/>
            <person name="Saygin H."/>
            <person name="Ay H."/>
        </authorList>
    </citation>
    <scope>NUCLEOTIDE SEQUENCE [LARGE SCALE GENOMIC DNA]</scope>
    <source>
        <strain evidence="2 3">KC333</strain>
    </source>
</reference>
<keyword evidence="1" id="KW-0472">Membrane</keyword>
<keyword evidence="1" id="KW-0812">Transmembrane</keyword>
<comment type="caution">
    <text evidence="2">The sequence shown here is derived from an EMBL/GenBank/DDBJ whole genome shotgun (WGS) entry which is preliminary data.</text>
</comment>
<dbReference type="RefSeq" id="WP_111183033.1">
    <property type="nucleotide sequence ID" value="NZ_POUD01000197.1"/>
</dbReference>
<dbReference type="OrthoDB" id="7870694at2"/>
<evidence type="ECO:0000313" key="2">
    <source>
        <dbReference type="EMBL" id="PZG12109.1"/>
    </source>
</evidence>
<evidence type="ECO:0000256" key="1">
    <source>
        <dbReference type="SAM" id="Phobius"/>
    </source>
</evidence>
<organism evidence="2 3">
    <name type="scientific">Nonomuraea aridisoli</name>
    <dbReference type="NCBI Taxonomy" id="2070368"/>
    <lineage>
        <taxon>Bacteria</taxon>
        <taxon>Bacillati</taxon>
        <taxon>Actinomycetota</taxon>
        <taxon>Actinomycetes</taxon>
        <taxon>Streptosporangiales</taxon>
        <taxon>Streptosporangiaceae</taxon>
        <taxon>Nonomuraea</taxon>
    </lineage>
</organism>
<sequence length="324" mass="34161">MKRVSALLLASVVHLLTLAFAVLGAWAILREPGSLVSWVIGAPILAVGWALRPRLGRLPADAEVLDRSRAPELYGAAARVGVPRPRKIAVRDLAARTCYERVGLARTPVLVIGLPLWLALPPTLRAALLATAYARQPTGGERLVGEALNTLEAWRDALLDSAAPLKVRQEAQTAITASSLGVAHQPGTAYEVAGFIGRLFGRVLGGPVLLTRYALTRLARAGEDQAKARQRALALRAASAEELARLEELTADGGYLAPMQAAALRGESAAAIRQGVLARSRLTDDGVLAAPPGSELLGAGESALIDQELLAHYTRAIRGFGLIS</sequence>
<evidence type="ECO:0000313" key="3">
    <source>
        <dbReference type="Proteomes" id="UP000249304"/>
    </source>
</evidence>
<feature type="transmembrane region" description="Helical" evidence="1">
    <location>
        <begin position="35"/>
        <end position="51"/>
    </location>
</feature>
<evidence type="ECO:0008006" key="4">
    <source>
        <dbReference type="Google" id="ProtNLM"/>
    </source>
</evidence>
<dbReference type="Proteomes" id="UP000249304">
    <property type="component" value="Unassembled WGS sequence"/>
</dbReference>
<name>A0A2W2E646_9ACTN</name>
<proteinExistence type="predicted"/>
<feature type="transmembrane region" description="Helical" evidence="1">
    <location>
        <begin position="7"/>
        <end position="29"/>
    </location>
</feature>
<accession>A0A2W2E646</accession>
<dbReference type="AlphaFoldDB" id="A0A2W2E646"/>
<keyword evidence="3" id="KW-1185">Reference proteome</keyword>